<feature type="transmembrane region" description="Helical" evidence="9">
    <location>
        <begin position="265"/>
        <end position="287"/>
    </location>
</feature>
<feature type="transmembrane region" description="Helical" evidence="9">
    <location>
        <begin position="447"/>
        <end position="469"/>
    </location>
</feature>
<feature type="transmembrane region" description="Helical" evidence="9">
    <location>
        <begin position="114"/>
        <end position="135"/>
    </location>
</feature>
<feature type="transmembrane region" description="Helical" evidence="9">
    <location>
        <begin position="299"/>
        <end position="323"/>
    </location>
</feature>
<evidence type="ECO:0000256" key="1">
    <source>
        <dbReference type="ARBA" id="ARBA00004651"/>
    </source>
</evidence>
<keyword evidence="5 9" id="KW-0812">Transmembrane</keyword>
<name>A0A2A3JP02_9RHOB</name>
<feature type="transmembrane region" description="Helical" evidence="9">
    <location>
        <begin position="220"/>
        <end position="240"/>
    </location>
</feature>
<feature type="transmembrane region" description="Helical" evidence="9">
    <location>
        <begin position="514"/>
        <end position="534"/>
    </location>
</feature>
<feature type="region of interest" description="Disordered" evidence="8">
    <location>
        <begin position="1"/>
        <end position="67"/>
    </location>
</feature>
<sequence length="540" mass="56311">MPHSISRRAVHAQRHPERPAPAPDGARRLLPRLQPGGVDHCQGADHPAHAADPSGSGDGHAGVAGAEGPSTDALCRLVHLSSGRLRAVQPGRGLPAGLGPAAARPPGARPEIGTFSWLAMMFCAGIGIGILVFSVSEPVSDFLTNPDTLSGALPAAQAETLPSAMRFVFFHWGLSAWSSYVMVGLALGLACHRNGHPLTMRSGLEPLVGKRLEGRLGDMIDVLAILATVSGIATTIVLGLEHICAGLSELTGAAFFADQAGNPPLVALLTALVLAIAATIASIVSGMERGVKWTSHCGIALAFLVLAVFVIFGGGTQVVRVFVESVLRYVATLPVQMVTIYDPVQDSARHAWQGDWTIFYWAWWVAFAPFVGLFLVRISRGRTVRQFILGAMLGPSLMCFAWFSGTGGSALLMEIDGRAGGSILQAEHAYRIVAAVNVMLGPTGATLMTAVLTLLFLVLIMASSTAAIIAIKSIGSAGSPQGETPLHSMLWAVAIAALTGAIITAGGIGAIRDAMLVMTLPFSVVLAGMFLAVLRQLTRG</sequence>
<accession>A0A2A3JP02</accession>
<dbReference type="PANTHER" id="PTHR30047:SF7">
    <property type="entry name" value="HIGH-AFFINITY CHOLINE TRANSPORT PROTEIN"/>
    <property type="match status" value="1"/>
</dbReference>
<evidence type="ECO:0000256" key="8">
    <source>
        <dbReference type="SAM" id="MobiDB-lite"/>
    </source>
</evidence>
<reference evidence="10" key="1">
    <citation type="submission" date="2017-09" db="EMBL/GenBank/DDBJ databases">
        <title>Yangia sp. SAOS 153D whole genome sequencing.</title>
        <authorList>
            <person name="Verma A."/>
            <person name="Krishnamurthi S."/>
        </authorList>
    </citation>
    <scope>NUCLEOTIDE SEQUENCE [LARGE SCALE GENOMIC DNA]</scope>
    <source>
        <strain evidence="10">SAOS 153D</strain>
    </source>
</reference>
<evidence type="ECO:0000256" key="7">
    <source>
        <dbReference type="ARBA" id="ARBA00023136"/>
    </source>
</evidence>
<comment type="similarity">
    <text evidence="2">Belongs to the BCCT transporter (TC 2.A.15) family.</text>
</comment>
<protein>
    <submittedName>
        <fullName evidence="10">Transporter</fullName>
    </submittedName>
</protein>
<feature type="compositionally biased region" description="Basic residues" evidence="8">
    <location>
        <begin position="1"/>
        <end position="13"/>
    </location>
</feature>
<evidence type="ECO:0000256" key="4">
    <source>
        <dbReference type="ARBA" id="ARBA00022475"/>
    </source>
</evidence>
<dbReference type="GO" id="GO:0005886">
    <property type="term" value="C:plasma membrane"/>
    <property type="evidence" value="ECO:0007669"/>
    <property type="project" value="UniProtKB-SubCell"/>
</dbReference>
<evidence type="ECO:0000313" key="10">
    <source>
        <dbReference type="EMBL" id="PBD16547.1"/>
    </source>
</evidence>
<dbReference type="GO" id="GO:0022857">
    <property type="term" value="F:transmembrane transporter activity"/>
    <property type="evidence" value="ECO:0007669"/>
    <property type="project" value="InterPro"/>
</dbReference>
<feature type="transmembrane region" description="Helical" evidence="9">
    <location>
        <begin position="169"/>
        <end position="191"/>
    </location>
</feature>
<keyword evidence="3" id="KW-0813">Transport</keyword>
<feature type="transmembrane region" description="Helical" evidence="9">
    <location>
        <begin position="489"/>
        <end position="508"/>
    </location>
</feature>
<keyword evidence="4" id="KW-1003">Cell membrane</keyword>
<dbReference type="InterPro" id="IPR000060">
    <property type="entry name" value="BCCT_transptr"/>
</dbReference>
<gene>
    <name evidence="10" type="ORF">CLG85_25035</name>
</gene>
<keyword evidence="7 9" id="KW-0472">Membrane</keyword>
<evidence type="ECO:0000256" key="6">
    <source>
        <dbReference type="ARBA" id="ARBA00022989"/>
    </source>
</evidence>
<proteinExistence type="inferred from homology"/>
<comment type="subcellular location">
    <subcellularLocation>
        <location evidence="1">Cell membrane</location>
        <topology evidence="1">Multi-pass membrane protein</topology>
    </subcellularLocation>
</comment>
<evidence type="ECO:0000256" key="5">
    <source>
        <dbReference type="ARBA" id="ARBA00022692"/>
    </source>
</evidence>
<dbReference type="EMBL" id="NTHN01000649">
    <property type="protein sequence ID" value="PBD16547.1"/>
    <property type="molecule type" value="Genomic_DNA"/>
</dbReference>
<evidence type="ECO:0000256" key="3">
    <source>
        <dbReference type="ARBA" id="ARBA00022448"/>
    </source>
</evidence>
<keyword evidence="6 9" id="KW-1133">Transmembrane helix</keyword>
<dbReference type="AlphaFoldDB" id="A0A2A3JP02"/>
<organism evidence="10">
    <name type="scientific">Alloyangia mangrovi</name>
    <dbReference type="NCBI Taxonomy" id="1779329"/>
    <lineage>
        <taxon>Bacteria</taxon>
        <taxon>Pseudomonadati</taxon>
        <taxon>Pseudomonadota</taxon>
        <taxon>Alphaproteobacteria</taxon>
        <taxon>Rhodobacterales</taxon>
        <taxon>Roseobacteraceae</taxon>
        <taxon>Alloyangia</taxon>
    </lineage>
</organism>
<evidence type="ECO:0000256" key="9">
    <source>
        <dbReference type="SAM" id="Phobius"/>
    </source>
</evidence>
<feature type="transmembrane region" description="Helical" evidence="9">
    <location>
        <begin position="358"/>
        <end position="375"/>
    </location>
</feature>
<feature type="transmembrane region" description="Helical" evidence="9">
    <location>
        <begin position="387"/>
        <end position="405"/>
    </location>
</feature>
<comment type="caution">
    <text evidence="10">The sequence shown here is derived from an EMBL/GenBank/DDBJ whole genome shotgun (WGS) entry which is preliminary data.</text>
</comment>
<evidence type="ECO:0000256" key="2">
    <source>
        <dbReference type="ARBA" id="ARBA00005658"/>
    </source>
</evidence>
<dbReference type="Pfam" id="PF02028">
    <property type="entry name" value="BCCT"/>
    <property type="match status" value="1"/>
</dbReference>
<dbReference type="PANTHER" id="PTHR30047">
    <property type="entry name" value="HIGH-AFFINITY CHOLINE TRANSPORT PROTEIN-RELATED"/>
    <property type="match status" value="1"/>
</dbReference>
<dbReference type="PROSITE" id="PS01303">
    <property type="entry name" value="BCCT"/>
    <property type="match status" value="1"/>
</dbReference>
<dbReference type="InterPro" id="IPR018093">
    <property type="entry name" value="BCCT_CS"/>
</dbReference>